<dbReference type="Proteomes" id="UP000014207">
    <property type="component" value="Unassembled WGS sequence"/>
</dbReference>
<evidence type="ECO:0000313" key="2">
    <source>
        <dbReference type="Proteomes" id="UP000014207"/>
    </source>
</evidence>
<name>R9GZP1_BACT4</name>
<dbReference type="AlphaFoldDB" id="R9GZP1"/>
<accession>R9GZP1</accession>
<comment type="caution">
    <text evidence="1">The sequence shown here is derived from an EMBL/GenBank/DDBJ whole genome shotgun (WGS) entry which is preliminary data.</text>
</comment>
<dbReference type="EMBL" id="ASSM01000018">
    <property type="protein sequence ID" value="EOR97221.1"/>
    <property type="molecule type" value="Genomic_DNA"/>
</dbReference>
<dbReference type="HOGENOM" id="CLU_2749512_0_0_10"/>
<reference evidence="1 2" key="1">
    <citation type="submission" date="2013-04" db="EMBL/GenBank/DDBJ databases">
        <title>The Genome Sequence of Bacteroides thetaiotaomicron dnLKV9.</title>
        <authorList>
            <consortium name="The Broad Institute Genomics Platform"/>
            <consortium name="The Broad Institute Genome Sequencing Center for Infectious Disease"/>
            <person name="Earl A."/>
            <person name="Xavier R."/>
            <person name="Kuhn K."/>
            <person name="Stappenbeck T."/>
            <person name="Walker B."/>
            <person name="Young S."/>
            <person name="Zeng Q."/>
            <person name="Gargeya S."/>
            <person name="Fitzgerald M."/>
            <person name="Haas B."/>
            <person name="Abouelleil A."/>
            <person name="Allen A.W."/>
            <person name="Alvarado L."/>
            <person name="Arachchi H.M."/>
            <person name="Berlin A.M."/>
            <person name="Chapman S.B."/>
            <person name="Gainer-Dewar J."/>
            <person name="Goldberg J."/>
            <person name="Griggs A."/>
            <person name="Gujja S."/>
            <person name="Hansen M."/>
            <person name="Howarth C."/>
            <person name="Imamovic A."/>
            <person name="Ireland A."/>
            <person name="Larimer J."/>
            <person name="McCowan C."/>
            <person name="Murphy C."/>
            <person name="Pearson M."/>
            <person name="Poon T.W."/>
            <person name="Priest M."/>
            <person name="Roberts A."/>
            <person name="Saif S."/>
            <person name="Shea T."/>
            <person name="Sisk P."/>
            <person name="Sykes S."/>
            <person name="Wortman J."/>
            <person name="Nusbaum C."/>
            <person name="Birren B."/>
        </authorList>
    </citation>
    <scope>NUCLEOTIDE SEQUENCE [LARGE SCALE GENOMIC DNA]</scope>
    <source>
        <strain evidence="2">dnLKV9</strain>
    </source>
</reference>
<evidence type="ECO:0000313" key="1">
    <source>
        <dbReference type="EMBL" id="EOR97221.1"/>
    </source>
</evidence>
<proteinExistence type="predicted"/>
<organism evidence="1 2">
    <name type="scientific">Bacteroides thetaiotaomicron dnLKV9</name>
    <dbReference type="NCBI Taxonomy" id="1235785"/>
    <lineage>
        <taxon>Bacteria</taxon>
        <taxon>Pseudomonadati</taxon>
        <taxon>Bacteroidota</taxon>
        <taxon>Bacteroidia</taxon>
        <taxon>Bacteroidales</taxon>
        <taxon>Bacteroidaceae</taxon>
        <taxon>Bacteroides</taxon>
    </lineage>
</organism>
<sequence>MTCCIEKSSIFAAAFGKCIYKVSNIQYYFNQKNMNYSCRKTIVPIIIGTLLSGACSNDEPTGGKGHQQTY</sequence>
<protein>
    <submittedName>
        <fullName evidence="1">Uncharacterized protein</fullName>
    </submittedName>
</protein>
<gene>
    <name evidence="1" type="ORF">C799_04676</name>
</gene>
<dbReference type="PATRIC" id="fig|1235785.3.peg.4705"/>